<comment type="caution">
    <text evidence="10">Lacks conserved residue(s) required for the propagation of feature annotation.</text>
</comment>
<evidence type="ECO:0000256" key="8">
    <source>
        <dbReference type="ARBA" id="ARBA00023157"/>
    </source>
</evidence>
<name>A0AAD7S0M4_9TELE</name>
<evidence type="ECO:0000256" key="7">
    <source>
        <dbReference type="ARBA" id="ARBA00023136"/>
    </source>
</evidence>
<keyword evidence="3" id="KW-0812">Transmembrane</keyword>
<keyword evidence="8 10" id="KW-1015">Disulfide bond</keyword>
<dbReference type="InterPro" id="IPR011042">
    <property type="entry name" value="6-blade_b-propeller_TolB-like"/>
</dbReference>
<evidence type="ECO:0000313" key="14">
    <source>
        <dbReference type="Proteomes" id="UP001221898"/>
    </source>
</evidence>
<dbReference type="Proteomes" id="UP001221898">
    <property type="component" value="Unassembled WGS sequence"/>
</dbReference>
<feature type="domain" description="EGF-like" evidence="12">
    <location>
        <begin position="315"/>
        <end position="348"/>
    </location>
</feature>
<dbReference type="FunFam" id="2.120.10.30:FF:000020">
    <property type="entry name" value="Prolow-density lipoprotein receptor-related protein 1"/>
    <property type="match status" value="1"/>
</dbReference>
<dbReference type="FunFam" id="2.10.25.10:FF:000088">
    <property type="entry name" value="Prolow-density lipoprotein receptor-related protein 1"/>
    <property type="match status" value="2"/>
</dbReference>
<dbReference type="SMART" id="SM00135">
    <property type="entry name" value="LY"/>
    <property type="match status" value="3"/>
</dbReference>
<dbReference type="Gene3D" id="2.10.25.10">
    <property type="entry name" value="Laminin"/>
    <property type="match status" value="3"/>
</dbReference>
<evidence type="ECO:0000256" key="4">
    <source>
        <dbReference type="ARBA" id="ARBA00022729"/>
    </source>
</evidence>
<evidence type="ECO:0000256" key="2">
    <source>
        <dbReference type="ARBA" id="ARBA00022536"/>
    </source>
</evidence>
<accession>A0AAD7S0M4</accession>
<dbReference type="GO" id="GO:0005509">
    <property type="term" value="F:calcium ion binding"/>
    <property type="evidence" value="ECO:0007669"/>
    <property type="project" value="InterPro"/>
</dbReference>
<keyword evidence="4" id="KW-0732">Signal</keyword>
<dbReference type="Gene3D" id="2.120.10.30">
    <property type="entry name" value="TolB, C-terminal domain"/>
    <property type="match status" value="1"/>
</dbReference>
<keyword evidence="14" id="KW-1185">Reference proteome</keyword>
<feature type="domain" description="EGF-like" evidence="12">
    <location>
        <begin position="351"/>
        <end position="387"/>
    </location>
</feature>
<feature type="disulfide bond" evidence="10">
    <location>
        <begin position="355"/>
        <end position="365"/>
    </location>
</feature>
<dbReference type="GO" id="GO:0005041">
    <property type="term" value="F:low-density lipoprotein particle receptor activity"/>
    <property type="evidence" value="ECO:0007669"/>
    <property type="project" value="TreeGrafter"/>
</dbReference>
<organism evidence="13 14">
    <name type="scientific">Aldrovandia affinis</name>
    <dbReference type="NCBI Taxonomy" id="143900"/>
    <lineage>
        <taxon>Eukaryota</taxon>
        <taxon>Metazoa</taxon>
        <taxon>Chordata</taxon>
        <taxon>Craniata</taxon>
        <taxon>Vertebrata</taxon>
        <taxon>Euteleostomi</taxon>
        <taxon>Actinopterygii</taxon>
        <taxon>Neopterygii</taxon>
        <taxon>Teleostei</taxon>
        <taxon>Notacanthiformes</taxon>
        <taxon>Halosauridae</taxon>
        <taxon>Aldrovandia</taxon>
    </lineage>
</organism>
<feature type="domain" description="EGF-like" evidence="12">
    <location>
        <begin position="424"/>
        <end position="459"/>
    </location>
</feature>
<dbReference type="SMART" id="SM00181">
    <property type="entry name" value="EGF"/>
    <property type="match status" value="6"/>
</dbReference>
<feature type="disulfide bond" evidence="10">
    <location>
        <begin position="319"/>
        <end position="329"/>
    </location>
</feature>
<dbReference type="PROSITE" id="PS50026">
    <property type="entry name" value="EGF_3"/>
    <property type="match status" value="4"/>
</dbReference>
<dbReference type="SUPFAM" id="SSF57196">
    <property type="entry name" value="EGF/Laminin"/>
    <property type="match status" value="3"/>
</dbReference>
<comment type="caution">
    <text evidence="13">The sequence shown here is derived from an EMBL/GenBank/DDBJ whole genome shotgun (WGS) entry which is preliminary data.</text>
</comment>
<evidence type="ECO:0000256" key="6">
    <source>
        <dbReference type="ARBA" id="ARBA00022989"/>
    </source>
</evidence>
<keyword evidence="6" id="KW-1133">Transmembrane helix</keyword>
<feature type="disulfide bond" evidence="10">
    <location>
        <begin position="377"/>
        <end position="386"/>
    </location>
</feature>
<dbReference type="GO" id="GO:0043235">
    <property type="term" value="C:receptor complex"/>
    <property type="evidence" value="ECO:0007669"/>
    <property type="project" value="TreeGrafter"/>
</dbReference>
<dbReference type="AlphaFoldDB" id="A0AAD7S0M4"/>
<gene>
    <name evidence="13" type="ORF">AAFF_G00057050</name>
</gene>
<keyword evidence="9" id="KW-0325">Glycoprotein</keyword>
<dbReference type="InterPro" id="IPR051221">
    <property type="entry name" value="LDLR-related"/>
</dbReference>
<evidence type="ECO:0000313" key="13">
    <source>
        <dbReference type="EMBL" id="KAJ8393790.1"/>
    </source>
</evidence>
<feature type="disulfide bond" evidence="10">
    <location>
        <begin position="449"/>
        <end position="458"/>
    </location>
</feature>
<dbReference type="InterPro" id="IPR000742">
    <property type="entry name" value="EGF"/>
</dbReference>
<dbReference type="PROSITE" id="PS01186">
    <property type="entry name" value="EGF_2"/>
    <property type="match status" value="1"/>
</dbReference>
<dbReference type="GO" id="GO:0005886">
    <property type="term" value="C:plasma membrane"/>
    <property type="evidence" value="ECO:0007669"/>
    <property type="project" value="TreeGrafter"/>
</dbReference>
<dbReference type="PROSITE" id="PS00022">
    <property type="entry name" value="EGF_1"/>
    <property type="match status" value="3"/>
</dbReference>
<dbReference type="InterPro" id="IPR001881">
    <property type="entry name" value="EGF-like_Ca-bd_dom"/>
</dbReference>
<evidence type="ECO:0000256" key="9">
    <source>
        <dbReference type="ARBA" id="ARBA00023180"/>
    </source>
</evidence>
<protein>
    <recommendedName>
        <fullName evidence="12">EGF-like domain-containing protein</fullName>
    </recommendedName>
</protein>
<reference evidence="13" key="1">
    <citation type="journal article" date="2023" name="Science">
        <title>Genome structures resolve the early diversification of teleost fishes.</title>
        <authorList>
            <person name="Parey E."/>
            <person name="Louis A."/>
            <person name="Montfort J."/>
            <person name="Bouchez O."/>
            <person name="Roques C."/>
            <person name="Iampietro C."/>
            <person name="Lluch J."/>
            <person name="Castinel A."/>
            <person name="Donnadieu C."/>
            <person name="Desvignes T."/>
            <person name="Floi Bucao C."/>
            <person name="Jouanno E."/>
            <person name="Wen M."/>
            <person name="Mejri S."/>
            <person name="Dirks R."/>
            <person name="Jansen H."/>
            <person name="Henkel C."/>
            <person name="Chen W.J."/>
            <person name="Zahm M."/>
            <person name="Cabau C."/>
            <person name="Klopp C."/>
            <person name="Thompson A.W."/>
            <person name="Robinson-Rechavi M."/>
            <person name="Braasch I."/>
            <person name="Lecointre G."/>
            <person name="Bobe J."/>
            <person name="Postlethwait J.H."/>
            <person name="Berthelot C."/>
            <person name="Roest Crollius H."/>
            <person name="Guiguen Y."/>
        </authorList>
    </citation>
    <scope>NUCLEOTIDE SEQUENCE</scope>
    <source>
        <strain evidence="13">NC1722</strain>
    </source>
</reference>
<dbReference type="PROSITE" id="PS51120">
    <property type="entry name" value="LDLRB"/>
    <property type="match status" value="1"/>
</dbReference>
<feature type="domain" description="EGF-like" evidence="12">
    <location>
        <begin position="388"/>
        <end position="423"/>
    </location>
</feature>
<dbReference type="InterPro" id="IPR000033">
    <property type="entry name" value="LDLR_classB_rpt"/>
</dbReference>
<keyword evidence="7" id="KW-0472">Membrane</keyword>
<dbReference type="EMBL" id="JAINUG010000133">
    <property type="protein sequence ID" value="KAJ8393790.1"/>
    <property type="molecule type" value="Genomic_DNA"/>
</dbReference>
<proteinExistence type="predicted"/>
<evidence type="ECO:0000256" key="3">
    <source>
        <dbReference type="ARBA" id="ARBA00022692"/>
    </source>
</evidence>
<feature type="disulfide bond" evidence="10">
    <location>
        <begin position="391"/>
        <end position="401"/>
    </location>
</feature>
<keyword evidence="5" id="KW-0677">Repeat</keyword>
<evidence type="ECO:0000259" key="12">
    <source>
        <dbReference type="PROSITE" id="PS50026"/>
    </source>
</evidence>
<keyword evidence="2 10" id="KW-0245">EGF-like domain</keyword>
<evidence type="ECO:0000256" key="10">
    <source>
        <dbReference type="PROSITE-ProRule" id="PRU00076"/>
    </source>
</evidence>
<dbReference type="SMART" id="SM00179">
    <property type="entry name" value="EGF_CA"/>
    <property type="match status" value="2"/>
</dbReference>
<dbReference type="PANTHER" id="PTHR22722:SF5">
    <property type="entry name" value="LOW-DENSITY LIPOPROTEIN RECEPTOR-RELATED PROTEIN 1B"/>
    <property type="match status" value="1"/>
</dbReference>
<dbReference type="PANTHER" id="PTHR22722">
    <property type="entry name" value="LOW-DENSITY LIPOPROTEIN RECEPTOR-RELATED PROTEIN 2-RELATED"/>
    <property type="match status" value="1"/>
</dbReference>
<feature type="disulfide bond" evidence="10">
    <location>
        <begin position="413"/>
        <end position="422"/>
    </location>
</feature>
<evidence type="ECO:0000256" key="11">
    <source>
        <dbReference type="PROSITE-ProRule" id="PRU00461"/>
    </source>
</evidence>
<comment type="subcellular location">
    <subcellularLocation>
        <location evidence="1">Membrane</location>
        <topology evidence="1">Single-pass type I membrane protein</topology>
    </subcellularLocation>
</comment>
<evidence type="ECO:0000256" key="1">
    <source>
        <dbReference type="ARBA" id="ARBA00004479"/>
    </source>
</evidence>
<dbReference type="Pfam" id="PF00008">
    <property type="entry name" value="EGF"/>
    <property type="match status" value="2"/>
</dbReference>
<sequence length="518" mass="57430">MSVAIAELKSHGHKQLARIEDNARIIGMDALFQGHTFIWATQFNPGGIFYKDTVDRSQTKTNSGIICPDFRRPRDVSADWVTGNIYWTDHSRMHWFSYYTAHWTRLRYSINVGRLGGSNCTRLITDIAGEPYAIAVHPARGMMYWTVIGEHSHIEEAAMDGSARRVLLDKNLRRPTGLAIDYFNQRLYWADVELSVIGSVLLDGSDSVLAVTSRHGISQPHRIDIFEDYLYGVGLKNDVFRVHKYGRGSVEWLDLGVEKSSNILIFHPVKQQDVLNPCLKMNCDFLCLLNPTGATCICPEGKALVNGSCGDANVSGDLCRPACENGGRCVANEREDWRCFCWPNFSGEQCEVNHCKDYCQNGGTCTGSPRGRPTCRCAVGFTGPSCAKRLCDDHCLNRGTCDVSLGNQPVCHCMAEYTGDRCLYHICHHYCANSKACTLSSSGHVECVCPTQYEGSKCEVDRCLRCHGAPCLIDHEGGDVSCNCTNGRVASSCQLCDGYCYNGGTCHLDSDTHLPFCQ</sequence>
<evidence type="ECO:0000256" key="5">
    <source>
        <dbReference type="ARBA" id="ARBA00022737"/>
    </source>
</evidence>
<dbReference type="Pfam" id="PF00058">
    <property type="entry name" value="Ldl_recept_b"/>
    <property type="match status" value="1"/>
</dbReference>
<feature type="disulfide bond" evidence="10">
    <location>
        <begin position="427"/>
        <end position="437"/>
    </location>
</feature>
<feature type="repeat" description="LDL-receptor class B" evidence="11">
    <location>
        <begin position="141"/>
        <end position="184"/>
    </location>
</feature>
<dbReference type="SUPFAM" id="SSF63825">
    <property type="entry name" value="YWTD domain"/>
    <property type="match status" value="1"/>
</dbReference>